<sequence length="489" mass="51850">MSDGAALSTLSVDELRRRLTEAEDTLRAIREGEADAVVVRSEDEDTVFALAGGQDSYRAIMEAMDIGAVALDEQERVLYANAAFCTLLGCGPGALQRDGLFTRLSSASTAIVRETIAQARNGRHQTQFVEAYDGGERHLMVTAAPLPLAFGTGCALTFSDVTARVKAAAAEESERIGQAVIASANEAVVVCDPTGLIINANAALASIIEGDPIGRRFEEALRLSFPIGSAVMHPDDLVMMACEGTAIKGLEASAPFADPPKDLLVSVAPLRLSGETIGGCVVTLIDMSERKAVEKRQMLLMHELDHRVKNTLTMVLSICGRTLAGSSGLEDFRERFTRRIQALAATHNLLADASWAGIDLTALIRSELAPYLSPTGPRLELSRLDRPVTPDVAIAFGLVIHELSTNAVKYGALSRETGCVSVSGRPLPDALYEITWTESGGPPVSIPTRHGFGQTLITRSLARGGGTGATVEFAPGGVVCRMVIPIQAD</sequence>
<dbReference type="Proteomes" id="UP000465810">
    <property type="component" value="Unassembled WGS sequence"/>
</dbReference>
<dbReference type="CDD" id="cd00130">
    <property type="entry name" value="PAS"/>
    <property type="match status" value="1"/>
</dbReference>
<keyword evidence="4" id="KW-0808">Transferase</keyword>
<keyword evidence="3" id="KW-0597">Phosphoprotein</keyword>
<evidence type="ECO:0000259" key="8">
    <source>
        <dbReference type="PROSITE" id="PS50112"/>
    </source>
</evidence>
<keyword evidence="10" id="KW-1185">Reference proteome</keyword>
<dbReference type="InterPro" id="IPR013767">
    <property type="entry name" value="PAS_fold"/>
</dbReference>
<dbReference type="AlphaFoldDB" id="A0A7X4GKQ5"/>
<organism evidence="9 10">
    <name type="scientific">Novosphingobium silvae</name>
    <dbReference type="NCBI Taxonomy" id="2692619"/>
    <lineage>
        <taxon>Bacteria</taxon>
        <taxon>Pseudomonadati</taxon>
        <taxon>Pseudomonadota</taxon>
        <taxon>Alphaproteobacteria</taxon>
        <taxon>Sphingomonadales</taxon>
        <taxon>Sphingomonadaceae</taxon>
        <taxon>Novosphingobium</taxon>
    </lineage>
</organism>
<dbReference type="Gene3D" id="3.30.565.10">
    <property type="entry name" value="Histidine kinase-like ATPase, C-terminal domain"/>
    <property type="match status" value="1"/>
</dbReference>
<name>A0A7X4GKQ5_9SPHN</name>
<dbReference type="GO" id="GO:0004673">
    <property type="term" value="F:protein histidine kinase activity"/>
    <property type="evidence" value="ECO:0007669"/>
    <property type="project" value="UniProtKB-EC"/>
</dbReference>
<evidence type="ECO:0000256" key="6">
    <source>
        <dbReference type="ARBA" id="ARBA00022777"/>
    </source>
</evidence>
<evidence type="ECO:0000256" key="3">
    <source>
        <dbReference type="ARBA" id="ARBA00022553"/>
    </source>
</evidence>
<evidence type="ECO:0000256" key="5">
    <source>
        <dbReference type="ARBA" id="ARBA00022741"/>
    </source>
</evidence>
<accession>A0A7X4GKQ5</accession>
<evidence type="ECO:0000256" key="7">
    <source>
        <dbReference type="ARBA" id="ARBA00022840"/>
    </source>
</evidence>
<protein>
    <recommendedName>
        <fullName evidence="2">histidine kinase</fullName>
        <ecNumber evidence="2">2.7.13.3</ecNumber>
    </recommendedName>
</protein>
<dbReference type="EC" id="2.7.13.3" evidence="2"/>
<evidence type="ECO:0000256" key="2">
    <source>
        <dbReference type="ARBA" id="ARBA00012438"/>
    </source>
</evidence>
<dbReference type="InterPro" id="IPR013656">
    <property type="entry name" value="PAS_4"/>
</dbReference>
<dbReference type="Gene3D" id="3.30.450.20">
    <property type="entry name" value="PAS domain"/>
    <property type="match status" value="2"/>
</dbReference>
<dbReference type="PANTHER" id="PTHR41523">
    <property type="entry name" value="TWO-COMPONENT SYSTEM SENSOR PROTEIN"/>
    <property type="match status" value="1"/>
</dbReference>
<comment type="catalytic activity">
    <reaction evidence="1">
        <text>ATP + protein L-histidine = ADP + protein N-phospho-L-histidine.</text>
        <dbReference type="EC" id="2.7.13.3"/>
    </reaction>
</comment>
<dbReference type="PANTHER" id="PTHR41523:SF7">
    <property type="entry name" value="HISTIDINE KINASE"/>
    <property type="match status" value="1"/>
</dbReference>
<dbReference type="InterPro" id="IPR000014">
    <property type="entry name" value="PAS"/>
</dbReference>
<dbReference type="Pfam" id="PF07536">
    <property type="entry name" value="HWE_HK"/>
    <property type="match status" value="1"/>
</dbReference>
<evidence type="ECO:0000256" key="1">
    <source>
        <dbReference type="ARBA" id="ARBA00000085"/>
    </source>
</evidence>
<keyword evidence="6" id="KW-0418">Kinase</keyword>
<dbReference type="SUPFAM" id="SSF55785">
    <property type="entry name" value="PYP-like sensor domain (PAS domain)"/>
    <property type="match status" value="2"/>
</dbReference>
<dbReference type="SMART" id="SM00091">
    <property type="entry name" value="PAS"/>
    <property type="match status" value="2"/>
</dbReference>
<gene>
    <name evidence="9" type="ORF">GR702_16670</name>
</gene>
<dbReference type="GO" id="GO:0006355">
    <property type="term" value="P:regulation of DNA-templated transcription"/>
    <property type="evidence" value="ECO:0007669"/>
    <property type="project" value="InterPro"/>
</dbReference>
<dbReference type="RefSeq" id="WP_160986916.1">
    <property type="nucleotide sequence ID" value="NZ_WVTD01000015.1"/>
</dbReference>
<dbReference type="InterPro" id="IPR036890">
    <property type="entry name" value="HATPase_C_sf"/>
</dbReference>
<dbReference type="GO" id="GO:0005524">
    <property type="term" value="F:ATP binding"/>
    <property type="evidence" value="ECO:0007669"/>
    <property type="project" value="UniProtKB-KW"/>
</dbReference>
<evidence type="ECO:0000256" key="4">
    <source>
        <dbReference type="ARBA" id="ARBA00022679"/>
    </source>
</evidence>
<feature type="domain" description="PAS" evidence="8">
    <location>
        <begin position="53"/>
        <end position="89"/>
    </location>
</feature>
<dbReference type="Pfam" id="PF00989">
    <property type="entry name" value="PAS"/>
    <property type="match status" value="1"/>
</dbReference>
<dbReference type="Pfam" id="PF08448">
    <property type="entry name" value="PAS_4"/>
    <property type="match status" value="1"/>
</dbReference>
<proteinExistence type="predicted"/>
<evidence type="ECO:0000313" key="9">
    <source>
        <dbReference type="EMBL" id="MYL99404.1"/>
    </source>
</evidence>
<comment type="caution">
    <text evidence="9">The sequence shown here is derived from an EMBL/GenBank/DDBJ whole genome shotgun (WGS) entry which is preliminary data.</text>
</comment>
<dbReference type="PROSITE" id="PS50112">
    <property type="entry name" value="PAS"/>
    <property type="match status" value="1"/>
</dbReference>
<reference evidence="9 10" key="1">
    <citation type="submission" date="2019-12" db="EMBL/GenBank/DDBJ databases">
        <authorList>
            <person name="Feng G."/>
            <person name="Zhu H."/>
        </authorList>
    </citation>
    <scope>NUCLEOTIDE SEQUENCE [LARGE SCALE GENOMIC DNA]</scope>
    <source>
        <strain evidence="9 10">FGD1</strain>
    </source>
</reference>
<evidence type="ECO:0000313" key="10">
    <source>
        <dbReference type="Proteomes" id="UP000465810"/>
    </source>
</evidence>
<dbReference type="InterPro" id="IPR035965">
    <property type="entry name" value="PAS-like_dom_sf"/>
</dbReference>
<dbReference type="InterPro" id="IPR011102">
    <property type="entry name" value="Sig_transdc_His_kinase_HWE"/>
</dbReference>
<keyword evidence="7" id="KW-0067">ATP-binding</keyword>
<dbReference type="EMBL" id="WVTD01000015">
    <property type="protein sequence ID" value="MYL99404.1"/>
    <property type="molecule type" value="Genomic_DNA"/>
</dbReference>
<dbReference type="SMART" id="SM00911">
    <property type="entry name" value="HWE_HK"/>
    <property type="match status" value="1"/>
</dbReference>
<keyword evidence="5" id="KW-0547">Nucleotide-binding</keyword>
<dbReference type="NCBIfam" id="TIGR00229">
    <property type="entry name" value="sensory_box"/>
    <property type="match status" value="1"/>
</dbReference>